<dbReference type="SMART" id="SM00320">
    <property type="entry name" value="WD40"/>
    <property type="match status" value="3"/>
</dbReference>
<dbReference type="PANTHER" id="PTHR16220">
    <property type="entry name" value="WD REPEAT PROTEIN 8-RELATED"/>
    <property type="match status" value="1"/>
</dbReference>
<sequence>MNFSRIFKSSPHCAASPDGSLIATLFQTSITIRSVESLETIHSIRLPPNLGPANALRWSPSSHRLLASFSDQIHVFSAQEHGYHAVIRNPAAPNFKPTFVQFGPSDNDILMCSSFGLKFSIFDLTTSKILEINNPKFHQPTSASRGFALRPGSAHLTVLTRVAGKDIISVHHPKTREVQRSWNPDTADAQALIWTPDGRWLIIWESAAQGHKILFYTPDGYLFKKWSGPASFDAEDQHYDLGAGVKLCQLSPDGARMAVCDHTRSVSVLDAKAATESMRFEHPTTISPKDTVQIWQEQVNNTQSGSEHSFLRAIQSVSAPSRTSNGTVEARIGRNLALFDASSSLLATVLEDWPSTVWVWDLASSELRAVLIFHSNIVQFSWHPTQRELLMITCEGDKYTGLVFVWDPLSDGPKTVDFGKRLPDTKVLGKSQASWLDWAGESAVLLVGDTKHHLMVSLAEPEHSAAPWQDAQRNDLTMTTGKDETQLDAPALDEFDEDLSGLDMSEVDDTFSFKRG</sequence>
<comment type="caution">
    <text evidence="1">The sequence shown here is derived from an EMBL/GenBank/DDBJ whole genome shotgun (WGS) entry which is preliminary data.</text>
</comment>
<dbReference type="InterPro" id="IPR015943">
    <property type="entry name" value="WD40/YVTN_repeat-like_dom_sf"/>
</dbReference>
<dbReference type="GO" id="GO:1990811">
    <property type="term" value="C:MWP complex"/>
    <property type="evidence" value="ECO:0007669"/>
    <property type="project" value="TreeGrafter"/>
</dbReference>
<dbReference type="Gene3D" id="2.130.10.10">
    <property type="entry name" value="YVTN repeat-like/Quinoprotein amine dehydrogenase"/>
    <property type="match status" value="3"/>
</dbReference>
<dbReference type="AlphaFoldDB" id="A0A1Q8RCE9"/>
<dbReference type="OrthoDB" id="308690at2759"/>
<evidence type="ECO:0000313" key="2">
    <source>
        <dbReference type="Proteomes" id="UP000186583"/>
    </source>
</evidence>
<dbReference type="InterPro" id="IPR001680">
    <property type="entry name" value="WD40_rpt"/>
</dbReference>
<dbReference type="GO" id="GO:0005815">
    <property type="term" value="C:microtubule organizing center"/>
    <property type="evidence" value="ECO:0007669"/>
    <property type="project" value="TreeGrafter"/>
</dbReference>
<organism evidence="1 2">
    <name type="scientific">Colletotrichum chlorophyti</name>
    <dbReference type="NCBI Taxonomy" id="708187"/>
    <lineage>
        <taxon>Eukaryota</taxon>
        <taxon>Fungi</taxon>
        <taxon>Dikarya</taxon>
        <taxon>Ascomycota</taxon>
        <taxon>Pezizomycotina</taxon>
        <taxon>Sordariomycetes</taxon>
        <taxon>Hypocreomycetidae</taxon>
        <taxon>Glomerellales</taxon>
        <taxon>Glomerellaceae</taxon>
        <taxon>Colletotrichum</taxon>
    </lineage>
</organism>
<keyword evidence="2" id="KW-1185">Reference proteome</keyword>
<dbReference type="Proteomes" id="UP000186583">
    <property type="component" value="Unassembled WGS sequence"/>
</dbReference>
<dbReference type="STRING" id="708187.A0A1Q8RCE9"/>
<gene>
    <name evidence="1" type="ORF">CCHL11_08908</name>
</gene>
<protein>
    <submittedName>
        <fullName evidence="1">WD repeat-containing protein WRAP73</fullName>
    </submittedName>
</protein>
<dbReference type="SUPFAM" id="SSF82171">
    <property type="entry name" value="DPP6 N-terminal domain-like"/>
    <property type="match status" value="1"/>
</dbReference>
<evidence type="ECO:0000313" key="1">
    <source>
        <dbReference type="EMBL" id="OLN81833.1"/>
    </source>
</evidence>
<dbReference type="EMBL" id="MPGH01000241">
    <property type="protein sequence ID" value="OLN81833.1"/>
    <property type="molecule type" value="Genomic_DNA"/>
</dbReference>
<dbReference type="PANTHER" id="PTHR16220:SF0">
    <property type="entry name" value="WD REPEAT-CONTAINING PROTEIN WRAP73"/>
    <property type="match status" value="1"/>
</dbReference>
<accession>A0A1Q8RCE9</accession>
<proteinExistence type="predicted"/>
<dbReference type="InterPro" id="IPR052778">
    <property type="entry name" value="Centrosome-WD_assoc"/>
</dbReference>
<name>A0A1Q8RCE9_9PEZI</name>
<dbReference type="GO" id="GO:1990810">
    <property type="term" value="P:microtubule anchoring at mitotic spindle pole body"/>
    <property type="evidence" value="ECO:0007669"/>
    <property type="project" value="TreeGrafter"/>
</dbReference>
<reference evidence="1 2" key="1">
    <citation type="submission" date="2016-11" db="EMBL/GenBank/DDBJ databases">
        <title>Draft Genome Assembly of Colletotrichum chlorophyti a pathogen of herbaceous plants.</title>
        <authorList>
            <person name="Gan P."/>
            <person name="Narusaka M."/>
            <person name="Tsushima A."/>
            <person name="Narusaka Y."/>
            <person name="Takano Y."/>
            <person name="Shirasu K."/>
        </authorList>
    </citation>
    <scope>NUCLEOTIDE SEQUENCE [LARGE SCALE GENOMIC DNA]</scope>
    <source>
        <strain evidence="1 2">NTL11</strain>
    </source>
</reference>